<feature type="region of interest" description="Disordered" evidence="1">
    <location>
        <begin position="232"/>
        <end position="268"/>
    </location>
</feature>
<gene>
    <name evidence="2" type="ORF">SPIL2461_LOCUS9318</name>
</gene>
<evidence type="ECO:0000313" key="3">
    <source>
        <dbReference type="Proteomes" id="UP000649617"/>
    </source>
</evidence>
<accession>A0A812Q7P3</accession>
<feature type="non-terminal residue" evidence="2">
    <location>
        <position position="1"/>
    </location>
</feature>
<evidence type="ECO:0000313" key="2">
    <source>
        <dbReference type="EMBL" id="CAE7381954.1"/>
    </source>
</evidence>
<feature type="compositionally biased region" description="Basic and acidic residues" evidence="1">
    <location>
        <begin position="257"/>
        <end position="268"/>
    </location>
</feature>
<protein>
    <submittedName>
        <fullName evidence="2">Uncharacterized protein</fullName>
    </submittedName>
</protein>
<dbReference type="AlphaFoldDB" id="A0A812Q7P3"/>
<dbReference type="OrthoDB" id="427594at2759"/>
<comment type="caution">
    <text evidence="2">The sequence shown here is derived from an EMBL/GenBank/DDBJ whole genome shotgun (WGS) entry which is preliminary data.</text>
</comment>
<sequence length="268" mass="29982">MGGVALPLPKHKGRPAGSKNKVVSQPGLREKRADVTARNKLALMEELDALAVSKGSKRKAATEMQKRHKVSLSFARNLFKSSYRQRAEDFVSSRSVGKTSLRQKGSHLGFCHFVSKSQGKRLMRDGVELGRKDRLRSVWQETLLWSQLEEANLHILSLKDVLADFLDRLEVAIAVRKKDEEAGSLTEEGKAELAAMAQKQASLTDNAKQREKYTARLVTLCGLRARTCQQTANLSHEEETLRQPGDFSTSSSVRLKAASEQRKIRRDN</sequence>
<reference evidence="2" key="1">
    <citation type="submission" date="2021-02" db="EMBL/GenBank/DDBJ databases">
        <authorList>
            <person name="Dougan E. K."/>
            <person name="Rhodes N."/>
            <person name="Thang M."/>
            <person name="Chan C."/>
        </authorList>
    </citation>
    <scope>NUCLEOTIDE SEQUENCE</scope>
</reference>
<feature type="region of interest" description="Disordered" evidence="1">
    <location>
        <begin position="1"/>
        <end position="29"/>
    </location>
</feature>
<organism evidence="2 3">
    <name type="scientific">Symbiodinium pilosum</name>
    <name type="common">Dinoflagellate</name>
    <dbReference type="NCBI Taxonomy" id="2952"/>
    <lineage>
        <taxon>Eukaryota</taxon>
        <taxon>Sar</taxon>
        <taxon>Alveolata</taxon>
        <taxon>Dinophyceae</taxon>
        <taxon>Suessiales</taxon>
        <taxon>Symbiodiniaceae</taxon>
        <taxon>Symbiodinium</taxon>
    </lineage>
</organism>
<evidence type="ECO:0000256" key="1">
    <source>
        <dbReference type="SAM" id="MobiDB-lite"/>
    </source>
</evidence>
<dbReference type="Proteomes" id="UP000649617">
    <property type="component" value="Unassembled WGS sequence"/>
</dbReference>
<dbReference type="EMBL" id="CAJNIZ010016151">
    <property type="protein sequence ID" value="CAE7381954.1"/>
    <property type="molecule type" value="Genomic_DNA"/>
</dbReference>
<keyword evidence="3" id="KW-1185">Reference proteome</keyword>
<name>A0A812Q7P3_SYMPI</name>
<proteinExistence type="predicted"/>